<keyword evidence="1" id="KW-0472">Membrane</keyword>
<proteinExistence type="predicted"/>
<gene>
    <name evidence="2" type="ORF">SEVIR_4G095401v2</name>
</gene>
<evidence type="ECO:0000256" key="1">
    <source>
        <dbReference type="SAM" id="Phobius"/>
    </source>
</evidence>
<protein>
    <submittedName>
        <fullName evidence="2">Uncharacterized protein</fullName>
    </submittedName>
</protein>
<dbReference type="AlphaFoldDB" id="A0A4U6UXD7"/>
<feature type="transmembrane region" description="Helical" evidence="1">
    <location>
        <begin position="31"/>
        <end position="50"/>
    </location>
</feature>
<accession>A0A4U6UXD7</accession>
<dbReference type="EMBL" id="CM016555">
    <property type="protein sequence ID" value="TKW20542.1"/>
    <property type="molecule type" value="Genomic_DNA"/>
</dbReference>
<evidence type="ECO:0000313" key="2">
    <source>
        <dbReference type="EMBL" id="TKW20542.1"/>
    </source>
</evidence>
<sequence>MGEMAFFFFEPGISQIVMDFDLTEETKSTVFLLHMCGGICPFFSGISVYIMKFISWVLLQCAGGIR</sequence>
<organism evidence="2 3">
    <name type="scientific">Setaria viridis</name>
    <name type="common">Green bristlegrass</name>
    <name type="synonym">Setaria italica subsp. viridis</name>
    <dbReference type="NCBI Taxonomy" id="4556"/>
    <lineage>
        <taxon>Eukaryota</taxon>
        <taxon>Viridiplantae</taxon>
        <taxon>Streptophyta</taxon>
        <taxon>Embryophyta</taxon>
        <taxon>Tracheophyta</taxon>
        <taxon>Spermatophyta</taxon>
        <taxon>Magnoliopsida</taxon>
        <taxon>Liliopsida</taxon>
        <taxon>Poales</taxon>
        <taxon>Poaceae</taxon>
        <taxon>PACMAD clade</taxon>
        <taxon>Panicoideae</taxon>
        <taxon>Panicodae</taxon>
        <taxon>Paniceae</taxon>
        <taxon>Cenchrinae</taxon>
        <taxon>Setaria</taxon>
    </lineage>
</organism>
<dbReference type="Proteomes" id="UP000298652">
    <property type="component" value="Chromosome 4"/>
</dbReference>
<keyword evidence="3" id="KW-1185">Reference proteome</keyword>
<name>A0A4U6UXD7_SETVI</name>
<dbReference type="Gramene" id="TKW20542">
    <property type="protein sequence ID" value="TKW20542"/>
    <property type="gene ID" value="SEVIR_4G095401v2"/>
</dbReference>
<reference evidence="2" key="1">
    <citation type="submission" date="2019-03" db="EMBL/GenBank/DDBJ databases">
        <title>WGS assembly of Setaria viridis.</title>
        <authorList>
            <person name="Huang P."/>
            <person name="Jenkins J."/>
            <person name="Grimwood J."/>
            <person name="Barry K."/>
            <person name="Healey A."/>
            <person name="Mamidi S."/>
            <person name="Sreedasyam A."/>
            <person name="Shu S."/>
            <person name="Feldman M."/>
            <person name="Wu J."/>
            <person name="Yu Y."/>
            <person name="Chen C."/>
            <person name="Johnson J."/>
            <person name="Rokhsar D."/>
            <person name="Baxter I."/>
            <person name="Schmutz J."/>
            <person name="Brutnell T."/>
            <person name="Kellogg E."/>
        </authorList>
    </citation>
    <scope>NUCLEOTIDE SEQUENCE [LARGE SCALE GENOMIC DNA]</scope>
</reference>
<evidence type="ECO:0000313" key="3">
    <source>
        <dbReference type="Proteomes" id="UP000298652"/>
    </source>
</evidence>
<keyword evidence="1" id="KW-0812">Transmembrane</keyword>
<keyword evidence="1" id="KW-1133">Transmembrane helix</keyword>